<dbReference type="PANTHER" id="PTHR35936:SF17">
    <property type="entry name" value="ARGININE-BINDING EXTRACELLULAR PROTEIN ARTP"/>
    <property type="match status" value="1"/>
</dbReference>
<dbReference type="SUPFAM" id="SSF53850">
    <property type="entry name" value="Periplasmic binding protein-like II"/>
    <property type="match status" value="1"/>
</dbReference>
<dbReference type="SMART" id="SM00062">
    <property type="entry name" value="PBPb"/>
    <property type="match status" value="1"/>
</dbReference>
<dbReference type="RefSeq" id="WP_066242159.1">
    <property type="nucleotide sequence ID" value="NZ_LRFC01000023.1"/>
</dbReference>
<dbReference type="Proteomes" id="UP000076567">
    <property type="component" value="Unassembled WGS sequence"/>
</dbReference>
<evidence type="ECO:0000313" key="5">
    <source>
        <dbReference type="EMBL" id="KZE66352.1"/>
    </source>
</evidence>
<evidence type="ECO:0000256" key="1">
    <source>
        <dbReference type="ARBA" id="ARBA00022729"/>
    </source>
</evidence>
<gene>
    <name evidence="5" type="ORF">AWM68_08285</name>
</gene>
<dbReference type="SMART" id="SM00079">
    <property type="entry name" value="PBPe"/>
    <property type="match status" value="1"/>
</dbReference>
<reference evidence="6" key="1">
    <citation type="submission" date="2016-01" db="EMBL/GenBank/DDBJ databases">
        <title>Draft genome of Chromobacterium sp. F49.</title>
        <authorList>
            <person name="Hong K.W."/>
        </authorList>
    </citation>
    <scope>NUCLEOTIDE SEQUENCE [LARGE SCALE GENOMIC DNA]</scope>
    <source>
        <strain evidence="6">P7IIIA</strain>
    </source>
</reference>
<comment type="caution">
    <text evidence="5">The sequence shown here is derived from an EMBL/GenBank/DDBJ whole genome shotgun (WGS) entry which is preliminary data.</text>
</comment>
<sequence length="262" mass="29144">MKRNLLVIYFTIVLAMLAGCGAVEDKSSSNTGSESSEKTLVMATSADYPPYEFVETAKGGDIVGFDIDVAYHIAKQLGYKIEIKDMDFNGLIPALDSGKADFVIAGMTPNEERKKTVDFSDEYYAAQQLIVTKDKSIQSVEDLEGKKLGVQLASIQEKEADKLLKKHTFEVVQRNKVTELVQEMKSNRVDAAIIEDAVAYEFLKKNKELTSFALPESDAAGSAIAFPKESELTEKFNKELKKMKEDGTLDKLVEKWFGVKKQ</sequence>
<dbReference type="GO" id="GO:0015276">
    <property type="term" value="F:ligand-gated monoatomic ion channel activity"/>
    <property type="evidence" value="ECO:0007669"/>
    <property type="project" value="InterPro"/>
</dbReference>
<evidence type="ECO:0000256" key="2">
    <source>
        <dbReference type="SAM" id="SignalP"/>
    </source>
</evidence>
<dbReference type="Gene3D" id="3.40.190.10">
    <property type="entry name" value="Periplasmic binding protein-like II"/>
    <property type="match status" value="2"/>
</dbReference>
<evidence type="ECO:0000259" key="4">
    <source>
        <dbReference type="SMART" id="SM00079"/>
    </source>
</evidence>
<name>A0A165NJZ6_9BACL</name>
<dbReference type="AlphaFoldDB" id="A0A165NJZ6"/>
<dbReference type="InterPro" id="IPR001638">
    <property type="entry name" value="Solute-binding_3/MltF_N"/>
</dbReference>
<evidence type="ECO:0000313" key="6">
    <source>
        <dbReference type="Proteomes" id="UP000076567"/>
    </source>
</evidence>
<evidence type="ECO:0000259" key="3">
    <source>
        <dbReference type="SMART" id="SM00062"/>
    </source>
</evidence>
<keyword evidence="6" id="KW-1185">Reference proteome</keyword>
<dbReference type="PANTHER" id="PTHR35936">
    <property type="entry name" value="MEMBRANE-BOUND LYTIC MUREIN TRANSGLYCOSYLASE F"/>
    <property type="match status" value="1"/>
</dbReference>
<dbReference type="PROSITE" id="PS51257">
    <property type="entry name" value="PROKAR_LIPOPROTEIN"/>
    <property type="match status" value="1"/>
</dbReference>
<accession>A0A165NJZ6</accession>
<dbReference type="InterPro" id="IPR001320">
    <property type="entry name" value="Iontro_rcpt_C"/>
</dbReference>
<dbReference type="EMBL" id="LRFC01000023">
    <property type="protein sequence ID" value="KZE66352.1"/>
    <property type="molecule type" value="Genomic_DNA"/>
</dbReference>
<feature type="domain" description="Ionotropic glutamate receptor C-terminal" evidence="4">
    <location>
        <begin position="39"/>
        <end position="259"/>
    </location>
</feature>
<dbReference type="GO" id="GO:0016020">
    <property type="term" value="C:membrane"/>
    <property type="evidence" value="ECO:0007669"/>
    <property type="project" value="InterPro"/>
</dbReference>
<keyword evidence="1 2" id="KW-0732">Signal</keyword>
<organism evidence="5 6">
    <name type="scientific">Fictibacillus phosphorivorans</name>
    <dbReference type="NCBI Taxonomy" id="1221500"/>
    <lineage>
        <taxon>Bacteria</taxon>
        <taxon>Bacillati</taxon>
        <taxon>Bacillota</taxon>
        <taxon>Bacilli</taxon>
        <taxon>Bacillales</taxon>
        <taxon>Fictibacillaceae</taxon>
        <taxon>Fictibacillus</taxon>
    </lineage>
</organism>
<feature type="chain" id="PRO_5039145458" evidence="2">
    <location>
        <begin position="19"/>
        <end position="262"/>
    </location>
</feature>
<dbReference type="OrthoDB" id="9811552at2"/>
<protein>
    <submittedName>
        <fullName evidence="5">ABC transporter substrate-binding protein</fullName>
    </submittedName>
</protein>
<feature type="domain" description="Solute-binding protein family 3/N-terminal" evidence="3">
    <location>
        <begin position="39"/>
        <end position="260"/>
    </location>
</feature>
<dbReference type="Pfam" id="PF00497">
    <property type="entry name" value="SBP_bac_3"/>
    <property type="match status" value="1"/>
</dbReference>
<feature type="signal peptide" evidence="2">
    <location>
        <begin position="1"/>
        <end position="18"/>
    </location>
</feature>
<proteinExistence type="predicted"/>